<dbReference type="AlphaFoldDB" id="A0A975CJD8"/>
<dbReference type="InterPro" id="IPR050708">
    <property type="entry name" value="T6SS_VgrG/RHS"/>
</dbReference>
<dbReference type="InterPro" id="IPR056823">
    <property type="entry name" value="TEN-like_YD-shell"/>
</dbReference>
<evidence type="ECO:0000256" key="2">
    <source>
        <dbReference type="SAM" id="MobiDB-lite"/>
    </source>
</evidence>
<dbReference type="Proteomes" id="UP000663903">
    <property type="component" value="Chromosome"/>
</dbReference>
<dbReference type="InterPro" id="IPR022385">
    <property type="entry name" value="Rhs_assc_core"/>
</dbReference>
<feature type="region of interest" description="Disordered" evidence="2">
    <location>
        <begin position="65"/>
        <end position="120"/>
    </location>
</feature>
<dbReference type="Gene3D" id="2.180.10.10">
    <property type="entry name" value="RHS repeat-associated core"/>
    <property type="match status" value="1"/>
</dbReference>
<dbReference type="InterPro" id="IPR031325">
    <property type="entry name" value="RHS_repeat"/>
</dbReference>
<evidence type="ECO:0000259" key="3">
    <source>
        <dbReference type="Pfam" id="PF25023"/>
    </source>
</evidence>
<organism evidence="4 5">
    <name type="scientific">Ottowia testudinis</name>
    <dbReference type="NCBI Taxonomy" id="2816950"/>
    <lineage>
        <taxon>Bacteria</taxon>
        <taxon>Pseudomonadati</taxon>
        <taxon>Pseudomonadota</taxon>
        <taxon>Betaproteobacteria</taxon>
        <taxon>Burkholderiales</taxon>
        <taxon>Comamonadaceae</taxon>
        <taxon>Ottowia</taxon>
    </lineage>
</organism>
<name>A0A975CJD8_9BURK</name>
<dbReference type="NCBIfam" id="TIGR03696">
    <property type="entry name" value="Rhs_assc_core"/>
    <property type="match status" value="1"/>
</dbReference>
<evidence type="ECO:0000313" key="4">
    <source>
        <dbReference type="EMBL" id="QTD45269.1"/>
    </source>
</evidence>
<feature type="domain" description="Teneurin-like YD-shell" evidence="3">
    <location>
        <begin position="189"/>
        <end position="497"/>
    </location>
</feature>
<keyword evidence="5" id="KW-1185">Reference proteome</keyword>
<dbReference type="InterPro" id="IPR006530">
    <property type="entry name" value="YD"/>
</dbReference>
<gene>
    <name evidence="4" type="ORF">J1M35_20010</name>
</gene>
<reference evidence="4" key="1">
    <citation type="submission" date="2021-03" db="EMBL/GenBank/DDBJ databases">
        <title>Ottowia sp. 27C isolated from the cloaca of a Giant Asian pond turtle (Heosemys grandis).</title>
        <authorList>
            <person name="Spergser J."/>
            <person name="Busse H.-J."/>
        </authorList>
    </citation>
    <scope>NUCLEOTIDE SEQUENCE</scope>
    <source>
        <strain evidence="4">27C</strain>
    </source>
</reference>
<dbReference type="NCBIfam" id="TIGR01643">
    <property type="entry name" value="YD_repeat_2x"/>
    <property type="match status" value="5"/>
</dbReference>
<dbReference type="Pfam" id="PF05593">
    <property type="entry name" value="RHS_repeat"/>
    <property type="match status" value="2"/>
</dbReference>
<proteinExistence type="predicted"/>
<feature type="compositionally biased region" description="Polar residues" evidence="2">
    <location>
        <begin position="88"/>
        <end position="120"/>
    </location>
</feature>
<protein>
    <recommendedName>
        <fullName evidence="3">Teneurin-like YD-shell domain-containing protein</fullName>
    </recommendedName>
</protein>
<dbReference type="EMBL" id="CP071796">
    <property type="protein sequence ID" value="QTD45269.1"/>
    <property type="molecule type" value="Genomic_DNA"/>
</dbReference>
<evidence type="ECO:0000256" key="1">
    <source>
        <dbReference type="ARBA" id="ARBA00022737"/>
    </source>
</evidence>
<dbReference type="PANTHER" id="PTHR32305:SF15">
    <property type="entry name" value="PROTEIN RHSA-RELATED"/>
    <property type="match status" value="1"/>
</dbReference>
<dbReference type="RefSeq" id="WP_208009019.1">
    <property type="nucleotide sequence ID" value="NZ_CP071796.1"/>
</dbReference>
<dbReference type="PANTHER" id="PTHR32305">
    <property type="match status" value="1"/>
</dbReference>
<evidence type="ECO:0000313" key="5">
    <source>
        <dbReference type="Proteomes" id="UP000663903"/>
    </source>
</evidence>
<sequence>MLDSIAYNSTVKFASTACTSHDPAGRLKDVNLPSGAQTRYSFNAGGQSTGHQRPEGTLTIGHDASGRASRYSDSQRGPINHTLDPLGRQTQETSPFGQSTARWDAASQRTGASARFDSQPSQAIQASWDAGGRLQTLTAPEGSATQFTHDPAGRLTQIQRANGSKSSYSYNAAGHLTEIHHQGPSGQTLAKFSYTTDAQGRRTNASEEVAGQSRQLSWQYDADGKLVQESVTSAGATSASSYQYDSAGNRIQKSQTTGSAAPVVTLYSYNSLDQLTAESTSGGTTSYRYDGRGNLIEKKTPSQTFQYTWSSDNRLTEVSSGTTNIKYGYDALGRRISRTKEQGGQKQETQYILDTARPYSEIMLERTRHNNGPWQESVHVHTPDGVGLQLSQASNGQTQQLYSDAQGSTRLVTNDQGQTIEMLAFDAFGNELNANGSSGIRHRYTGEAFDQTTGLYHLRARDYDPSTGRFISMDEHPGSQRIPLTLNKYLYGNADPINHIDPSGYFGLGGVSVSMGNVANFSMRALSLWDLIDPGDDDDSERFGIFDALMSGVVRSVFNDSNVDLMTLGAAAVAGVNSVAITPHHTVPIYMCGKDQKSNIVNIPRSDHRAMHGKLDGIVISANIVGAGLQLAFRRGGPKQKYLGRPLMTRLARTTQGRGAIIAGLTSFYTAGGCDGLNDGRNGPKLGVVFAVESVSYTLNKKVNSSWPSCKR</sequence>
<dbReference type="Pfam" id="PF25023">
    <property type="entry name" value="TEN_YD-shell"/>
    <property type="match status" value="1"/>
</dbReference>
<keyword evidence="1" id="KW-0677">Repeat</keyword>
<dbReference type="KEGG" id="otd:J1M35_20010"/>
<accession>A0A975CJD8</accession>